<evidence type="ECO:0000313" key="2">
    <source>
        <dbReference type="Proteomes" id="UP000828048"/>
    </source>
</evidence>
<keyword evidence="2" id="KW-1185">Reference proteome</keyword>
<protein>
    <submittedName>
        <fullName evidence="1">Uncharacterized protein</fullName>
    </submittedName>
</protein>
<name>A0ACB7X3Z6_9ERIC</name>
<organism evidence="1 2">
    <name type="scientific">Vaccinium darrowii</name>
    <dbReference type="NCBI Taxonomy" id="229202"/>
    <lineage>
        <taxon>Eukaryota</taxon>
        <taxon>Viridiplantae</taxon>
        <taxon>Streptophyta</taxon>
        <taxon>Embryophyta</taxon>
        <taxon>Tracheophyta</taxon>
        <taxon>Spermatophyta</taxon>
        <taxon>Magnoliopsida</taxon>
        <taxon>eudicotyledons</taxon>
        <taxon>Gunneridae</taxon>
        <taxon>Pentapetalae</taxon>
        <taxon>asterids</taxon>
        <taxon>Ericales</taxon>
        <taxon>Ericaceae</taxon>
        <taxon>Vaccinioideae</taxon>
        <taxon>Vaccinieae</taxon>
        <taxon>Vaccinium</taxon>
    </lineage>
</organism>
<dbReference type="Proteomes" id="UP000828048">
    <property type="component" value="Chromosome 2"/>
</dbReference>
<sequence>MKGETMGLNSHHSHNTLLIIKLPSPQALRVMSRSLFLAMLIIALPCIGSFLRGIPNSVNDPEAIGSHSIGSDLLPLIFRDLSEEGLLKKGDRALILSSGGGNFMDYSQFLNENEIDLAVESDVATKSSIPDETFDFVLSLRSNADKVVDRVLKIGGLLVMHVSNDPSNPFRQHSNYKIVYLRRFDSTVVAMRKAGLMDEFVKFPRKIQQCGGMVEAKKLALKSLEDVLLEPPTRRALARQIKFLPDLLGDSLETYRQRIFITDDNGGVVQWFYENYPTRNQYFEVYNLEIGVYNEEKGNELSSLSRSMKKIIGVSDWLRKNVRKEDFVVMKAEVQVVEEMVRDKTICFVDELFLECKYQWQGDGKENEGKRAYWECLALYGRLRDEGVAVHQWWG</sequence>
<dbReference type="EMBL" id="CM037152">
    <property type="protein sequence ID" value="KAH7835428.1"/>
    <property type="molecule type" value="Genomic_DNA"/>
</dbReference>
<accession>A0ACB7X3Z6</accession>
<gene>
    <name evidence="1" type="ORF">Vadar_026073</name>
</gene>
<reference evidence="1 2" key="1">
    <citation type="journal article" date="2021" name="Hortic Res">
        <title>High-quality reference genome and annotation aids understanding of berry development for evergreen blueberry (Vaccinium darrowii).</title>
        <authorList>
            <person name="Yu J."/>
            <person name="Hulse-Kemp A.M."/>
            <person name="Babiker E."/>
            <person name="Staton M."/>
        </authorList>
    </citation>
    <scope>NUCLEOTIDE SEQUENCE [LARGE SCALE GENOMIC DNA]</scope>
    <source>
        <strain evidence="2">cv. NJ 8807/NJ 8810</strain>
        <tissue evidence="1">Young leaf</tissue>
    </source>
</reference>
<proteinExistence type="predicted"/>
<evidence type="ECO:0000313" key="1">
    <source>
        <dbReference type="EMBL" id="KAH7835428.1"/>
    </source>
</evidence>
<comment type="caution">
    <text evidence="1">The sequence shown here is derived from an EMBL/GenBank/DDBJ whole genome shotgun (WGS) entry which is preliminary data.</text>
</comment>